<dbReference type="AlphaFoldDB" id="A0A074ZET7"/>
<name>A0A074ZET7_OPIVI</name>
<protein>
    <submittedName>
        <fullName evidence="1">Uncharacterized protein</fullName>
    </submittedName>
</protein>
<evidence type="ECO:0000313" key="1">
    <source>
        <dbReference type="EMBL" id="KER25811.1"/>
    </source>
</evidence>
<reference evidence="1 2" key="1">
    <citation type="submission" date="2013-11" db="EMBL/GenBank/DDBJ databases">
        <title>Opisthorchis viverrini - life in the bile duct.</title>
        <authorList>
            <person name="Young N.D."/>
            <person name="Nagarajan N."/>
            <person name="Lin S.J."/>
            <person name="Korhonen P.K."/>
            <person name="Jex A.R."/>
            <person name="Hall R.S."/>
            <person name="Safavi-Hemami H."/>
            <person name="Kaewkong W."/>
            <person name="Bertrand D."/>
            <person name="Gao S."/>
            <person name="Seet Q."/>
            <person name="Wongkham S."/>
            <person name="Teh B.T."/>
            <person name="Wongkham C."/>
            <person name="Intapan P.M."/>
            <person name="Maleewong W."/>
            <person name="Yang X."/>
            <person name="Hu M."/>
            <person name="Wang Z."/>
            <person name="Hofmann A."/>
            <person name="Sternberg P.W."/>
            <person name="Tan P."/>
            <person name="Wang J."/>
            <person name="Gasser R.B."/>
        </authorList>
    </citation>
    <scope>NUCLEOTIDE SEQUENCE [LARGE SCALE GENOMIC DNA]</scope>
</reference>
<dbReference type="GeneID" id="20320967"/>
<dbReference type="Proteomes" id="UP000054324">
    <property type="component" value="Unassembled WGS sequence"/>
</dbReference>
<dbReference type="EMBL" id="KL596765">
    <property type="protein sequence ID" value="KER25811.1"/>
    <property type="molecule type" value="Genomic_DNA"/>
</dbReference>
<sequence length="61" mass="6572">MISPGVLRCLATPCSPFNDSGSILVLVLPSGGMAAKHQEDTIAVRYNNDLCINTSPKLRER</sequence>
<gene>
    <name evidence="1" type="ORF">T265_06788</name>
</gene>
<dbReference type="RefSeq" id="XP_009170417.1">
    <property type="nucleotide sequence ID" value="XM_009172153.1"/>
</dbReference>
<evidence type="ECO:0000313" key="2">
    <source>
        <dbReference type="Proteomes" id="UP000054324"/>
    </source>
</evidence>
<dbReference type="CTD" id="20320967"/>
<proteinExistence type="predicted"/>
<dbReference type="KEGG" id="ovi:T265_06788"/>
<organism evidence="1 2">
    <name type="scientific">Opisthorchis viverrini</name>
    <name type="common">Southeast Asian liver fluke</name>
    <dbReference type="NCBI Taxonomy" id="6198"/>
    <lineage>
        <taxon>Eukaryota</taxon>
        <taxon>Metazoa</taxon>
        <taxon>Spiralia</taxon>
        <taxon>Lophotrochozoa</taxon>
        <taxon>Platyhelminthes</taxon>
        <taxon>Trematoda</taxon>
        <taxon>Digenea</taxon>
        <taxon>Opisthorchiida</taxon>
        <taxon>Opisthorchiata</taxon>
        <taxon>Opisthorchiidae</taxon>
        <taxon>Opisthorchis</taxon>
    </lineage>
</organism>
<keyword evidence="2" id="KW-1185">Reference proteome</keyword>
<accession>A0A074ZET7</accession>